<evidence type="ECO:0000256" key="2">
    <source>
        <dbReference type="ARBA" id="ARBA00023180"/>
    </source>
</evidence>
<dbReference type="SUPFAM" id="SSF49503">
    <property type="entry name" value="Cupredoxins"/>
    <property type="match status" value="1"/>
</dbReference>
<comment type="caution">
    <text evidence="5">The sequence shown here is derived from an EMBL/GenBank/DDBJ whole genome shotgun (WGS) entry which is preliminary data.</text>
</comment>
<gene>
    <name evidence="5" type="ORF">EZV62_004279</name>
</gene>
<accession>A0A5C7IKD6</accession>
<dbReference type="Gene3D" id="2.60.40.420">
    <property type="entry name" value="Cupredoxins - blue copper proteins"/>
    <property type="match status" value="1"/>
</dbReference>
<keyword evidence="6" id="KW-1185">Reference proteome</keyword>
<reference evidence="6" key="1">
    <citation type="journal article" date="2019" name="Gigascience">
        <title>De novo genome assembly of the endangered Acer yangbiense, a plant species with extremely small populations endemic to Yunnan Province, China.</title>
        <authorList>
            <person name="Yang J."/>
            <person name="Wariss H.M."/>
            <person name="Tao L."/>
            <person name="Zhang R."/>
            <person name="Yun Q."/>
            <person name="Hollingsworth P."/>
            <person name="Dao Z."/>
            <person name="Luo G."/>
            <person name="Guo H."/>
            <person name="Ma Y."/>
            <person name="Sun W."/>
        </authorList>
    </citation>
    <scope>NUCLEOTIDE SEQUENCE [LARGE SCALE GENOMIC DNA]</scope>
    <source>
        <strain evidence="6">cv. Malutang</strain>
    </source>
</reference>
<dbReference type="GO" id="GO:0009055">
    <property type="term" value="F:electron transfer activity"/>
    <property type="evidence" value="ECO:0007669"/>
    <property type="project" value="InterPro"/>
</dbReference>
<evidence type="ECO:0000256" key="3">
    <source>
        <dbReference type="SAM" id="SignalP"/>
    </source>
</evidence>
<feature type="chain" id="PRO_5022802788" description="Phytocyanin domain-containing protein" evidence="3">
    <location>
        <begin position="21"/>
        <end position="186"/>
    </location>
</feature>
<keyword evidence="1" id="KW-1015">Disulfide bond</keyword>
<dbReference type="PROSITE" id="PS51485">
    <property type="entry name" value="PHYTOCYANIN"/>
    <property type="match status" value="1"/>
</dbReference>
<evidence type="ECO:0000313" key="5">
    <source>
        <dbReference type="EMBL" id="TXG69344.1"/>
    </source>
</evidence>
<dbReference type="OrthoDB" id="687943at2759"/>
<protein>
    <recommendedName>
        <fullName evidence="4">Phytocyanin domain-containing protein</fullName>
    </recommendedName>
</protein>
<evidence type="ECO:0000259" key="4">
    <source>
        <dbReference type="PROSITE" id="PS51485"/>
    </source>
</evidence>
<proteinExistence type="predicted"/>
<dbReference type="AlphaFoldDB" id="A0A5C7IKD6"/>
<organism evidence="5 6">
    <name type="scientific">Acer yangbiense</name>
    <dbReference type="NCBI Taxonomy" id="1000413"/>
    <lineage>
        <taxon>Eukaryota</taxon>
        <taxon>Viridiplantae</taxon>
        <taxon>Streptophyta</taxon>
        <taxon>Embryophyta</taxon>
        <taxon>Tracheophyta</taxon>
        <taxon>Spermatophyta</taxon>
        <taxon>Magnoliopsida</taxon>
        <taxon>eudicotyledons</taxon>
        <taxon>Gunneridae</taxon>
        <taxon>Pentapetalae</taxon>
        <taxon>rosids</taxon>
        <taxon>malvids</taxon>
        <taxon>Sapindales</taxon>
        <taxon>Sapindaceae</taxon>
        <taxon>Hippocastanoideae</taxon>
        <taxon>Acereae</taxon>
        <taxon>Acer</taxon>
    </lineage>
</organism>
<dbReference type="Pfam" id="PF02298">
    <property type="entry name" value="Cu_bind_like"/>
    <property type="match status" value="1"/>
</dbReference>
<keyword evidence="3" id="KW-0732">Signal</keyword>
<feature type="signal peptide" evidence="3">
    <location>
        <begin position="1"/>
        <end position="20"/>
    </location>
</feature>
<dbReference type="InterPro" id="IPR003245">
    <property type="entry name" value="Phytocyanin_dom"/>
</dbReference>
<dbReference type="FunFam" id="2.60.40.420:FF:000034">
    <property type="entry name" value="Cupredoxin superfamily protein"/>
    <property type="match status" value="1"/>
</dbReference>
<evidence type="ECO:0000313" key="6">
    <source>
        <dbReference type="Proteomes" id="UP000323000"/>
    </source>
</evidence>
<name>A0A5C7IKD6_9ROSI</name>
<keyword evidence="2" id="KW-0325">Glycoprotein</keyword>
<dbReference type="PANTHER" id="PTHR33021:SF339">
    <property type="entry name" value="OS07G0570600 PROTEIN"/>
    <property type="match status" value="1"/>
</dbReference>
<dbReference type="Proteomes" id="UP000323000">
    <property type="component" value="Chromosome 2"/>
</dbReference>
<dbReference type="PANTHER" id="PTHR33021">
    <property type="entry name" value="BLUE COPPER PROTEIN"/>
    <property type="match status" value="1"/>
</dbReference>
<dbReference type="EMBL" id="VAHF01000002">
    <property type="protein sequence ID" value="TXG69344.1"/>
    <property type="molecule type" value="Genomic_DNA"/>
</dbReference>
<feature type="domain" description="Phytocyanin" evidence="4">
    <location>
        <begin position="49"/>
        <end position="157"/>
    </location>
</feature>
<sequence length="186" mass="20540">MAKFVMMSMVFTVVLLKSAAITNPTEFPKTLPLDSPKTLPLDSPKTLPTEHMVGDGTWDVPKEGDTDFYKNWADNKKFFVGDKLTFKFAPYSHVKRVTEAAYETCHALNSLNTIEDLITDGNGLVNVNLYSTGVYYFISPVYDNCIRGLRLYISVSPPPSPPVSSSPVVSVGVLVPMMAVVLGFFF</sequence>
<dbReference type="InterPro" id="IPR008972">
    <property type="entry name" value="Cupredoxin"/>
</dbReference>
<evidence type="ECO:0000256" key="1">
    <source>
        <dbReference type="ARBA" id="ARBA00023157"/>
    </source>
</evidence>
<dbReference type="InterPro" id="IPR039391">
    <property type="entry name" value="Phytocyanin-like"/>
</dbReference>
<dbReference type="GO" id="GO:0005886">
    <property type="term" value="C:plasma membrane"/>
    <property type="evidence" value="ECO:0007669"/>
    <property type="project" value="TreeGrafter"/>
</dbReference>